<evidence type="ECO:0000313" key="3">
    <source>
        <dbReference type="EMBL" id="KAJ7327966.1"/>
    </source>
</evidence>
<dbReference type="AlphaFoldDB" id="A0AAD6ZLF2"/>
<gene>
    <name evidence="3" type="ORF">DFH08DRAFT_1026037</name>
</gene>
<dbReference type="EMBL" id="JARIHO010000040">
    <property type="protein sequence ID" value="KAJ7327966.1"/>
    <property type="molecule type" value="Genomic_DNA"/>
</dbReference>
<feature type="compositionally biased region" description="Low complexity" evidence="1">
    <location>
        <begin position="322"/>
        <end position="344"/>
    </location>
</feature>
<name>A0AAD6ZLF2_9AGAR</name>
<feature type="region of interest" description="Disordered" evidence="1">
    <location>
        <begin position="314"/>
        <end position="376"/>
    </location>
</feature>
<organism evidence="3 4">
    <name type="scientific">Mycena albidolilacea</name>
    <dbReference type="NCBI Taxonomy" id="1033008"/>
    <lineage>
        <taxon>Eukaryota</taxon>
        <taxon>Fungi</taxon>
        <taxon>Dikarya</taxon>
        <taxon>Basidiomycota</taxon>
        <taxon>Agaricomycotina</taxon>
        <taxon>Agaricomycetes</taxon>
        <taxon>Agaricomycetidae</taxon>
        <taxon>Agaricales</taxon>
        <taxon>Marasmiineae</taxon>
        <taxon>Mycenaceae</taxon>
        <taxon>Mycena</taxon>
    </lineage>
</organism>
<feature type="transmembrane region" description="Helical" evidence="2">
    <location>
        <begin position="401"/>
        <end position="421"/>
    </location>
</feature>
<comment type="caution">
    <text evidence="3">The sequence shown here is derived from an EMBL/GenBank/DDBJ whole genome shotgun (WGS) entry which is preliminary data.</text>
</comment>
<reference evidence="3" key="1">
    <citation type="submission" date="2023-03" db="EMBL/GenBank/DDBJ databases">
        <title>Massive genome expansion in bonnet fungi (Mycena s.s.) driven by repeated elements and novel gene families across ecological guilds.</title>
        <authorList>
            <consortium name="Lawrence Berkeley National Laboratory"/>
            <person name="Harder C.B."/>
            <person name="Miyauchi S."/>
            <person name="Viragh M."/>
            <person name="Kuo A."/>
            <person name="Thoen E."/>
            <person name="Andreopoulos B."/>
            <person name="Lu D."/>
            <person name="Skrede I."/>
            <person name="Drula E."/>
            <person name="Henrissat B."/>
            <person name="Morin E."/>
            <person name="Kohler A."/>
            <person name="Barry K."/>
            <person name="LaButti K."/>
            <person name="Morin E."/>
            <person name="Salamov A."/>
            <person name="Lipzen A."/>
            <person name="Mereny Z."/>
            <person name="Hegedus B."/>
            <person name="Baldrian P."/>
            <person name="Stursova M."/>
            <person name="Weitz H."/>
            <person name="Taylor A."/>
            <person name="Grigoriev I.V."/>
            <person name="Nagy L.G."/>
            <person name="Martin F."/>
            <person name="Kauserud H."/>
        </authorList>
    </citation>
    <scope>NUCLEOTIDE SEQUENCE</scope>
    <source>
        <strain evidence="3">CBHHK002</strain>
    </source>
</reference>
<evidence type="ECO:0000256" key="2">
    <source>
        <dbReference type="SAM" id="Phobius"/>
    </source>
</evidence>
<evidence type="ECO:0000256" key="1">
    <source>
        <dbReference type="SAM" id="MobiDB-lite"/>
    </source>
</evidence>
<proteinExistence type="predicted"/>
<keyword evidence="2" id="KW-0472">Membrane</keyword>
<keyword evidence="4" id="KW-1185">Reference proteome</keyword>
<evidence type="ECO:0000313" key="4">
    <source>
        <dbReference type="Proteomes" id="UP001218218"/>
    </source>
</evidence>
<dbReference type="Proteomes" id="UP001218218">
    <property type="component" value="Unassembled WGS sequence"/>
</dbReference>
<feature type="compositionally biased region" description="Pro residues" evidence="1">
    <location>
        <begin position="345"/>
        <end position="363"/>
    </location>
</feature>
<sequence>MVSRLPASSNFRPSFFFSVFSVPSCLELVMDPYSYTSHPSILPSSSPAHPPSSPLSPLRSPLLLHPTQLLPVPLLPRHPLRSACLVTHGANLSNTSSFFVLGSLTWSFFPGTPPASFSHLHPPPPRCYGCFAGVASRWCHVITVAALPYRPSASLCDGRISLLHPLLPPICASHTILSPFLARILPSFLAGALDDINSGSGSRTHSGFPFATRFLCPPAPFFSAFVRVVTAGPVPRVRAYPCTPLKHHCSAFFSVRIDPCVVREPRNRRPHAPRHLCALCSAVLLRIPITASASPVPGGASVFSRRHGRRHPGRVKLPLLFSSRPRPARSTLPSASSSSPHFSVAPPPHPLRCPRPPRPPPPLSSSLHPVPPTADRHYLRSQDTETVLYIRQSAIDGEGGGMWAMCALAGWFFLFCLAFSLSPRSSCESAFECGGGVLGIYFERPLALVNDARQLDLHSGGWLTARAASLRPRSAADAECVDSLLDRAYVILDAYLAARWAHPPPSPTARMMRSQLRHILPLF</sequence>
<keyword evidence="2" id="KW-1133">Transmembrane helix</keyword>
<keyword evidence="2" id="KW-0812">Transmembrane</keyword>
<accession>A0AAD6ZLF2</accession>
<protein>
    <submittedName>
        <fullName evidence="3">Uncharacterized protein</fullName>
    </submittedName>
</protein>